<comment type="caution">
    <text evidence="3">The sequence shown here is derived from an EMBL/GenBank/DDBJ whole genome shotgun (WGS) entry which is preliminary data.</text>
</comment>
<feature type="domain" description="DUF317" evidence="2">
    <location>
        <begin position="8"/>
        <end position="54"/>
    </location>
</feature>
<evidence type="ECO:0000259" key="2">
    <source>
        <dbReference type="Pfam" id="PF03771"/>
    </source>
</evidence>
<dbReference type="Proteomes" id="UP000638313">
    <property type="component" value="Unassembled WGS sequence"/>
</dbReference>
<evidence type="ECO:0000256" key="1">
    <source>
        <dbReference type="SAM" id="MobiDB-lite"/>
    </source>
</evidence>
<dbReference type="InterPro" id="IPR005523">
    <property type="entry name" value="DUF317_SPDY"/>
</dbReference>
<protein>
    <recommendedName>
        <fullName evidence="2">DUF317 domain-containing protein</fullName>
    </recommendedName>
</protein>
<sequence length="121" mass="13404">MLDHHREMTTNDTRWYLWGGTTPDRPDWYATFSTGTPVHLVAATTTAIADPTPVIRYTGEMSRFTKTHAQLTPIPPPIPTPLDVRRAHAARARTTAVRHPSTTVPPTAPSPTYVPAGHRSR</sequence>
<reference evidence="3" key="1">
    <citation type="journal article" date="2014" name="Int. J. Syst. Evol. Microbiol.">
        <title>Complete genome sequence of Corynebacterium casei LMG S-19264T (=DSM 44701T), isolated from a smear-ripened cheese.</title>
        <authorList>
            <consortium name="US DOE Joint Genome Institute (JGI-PGF)"/>
            <person name="Walter F."/>
            <person name="Albersmeier A."/>
            <person name="Kalinowski J."/>
            <person name="Ruckert C."/>
        </authorList>
    </citation>
    <scope>NUCLEOTIDE SEQUENCE</scope>
    <source>
        <strain evidence="3">JCM 4059</strain>
    </source>
</reference>
<organism evidence="3 4">
    <name type="scientific">Streptomyces mashuensis</name>
    <dbReference type="NCBI Taxonomy" id="33904"/>
    <lineage>
        <taxon>Bacteria</taxon>
        <taxon>Bacillati</taxon>
        <taxon>Actinomycetota</taxon>
        <taxon>Actinomycetes</taxon>
        <taxon>Kitasatosporales</taxon>
        <taxon>Streptomycetaceae</taxon>
        <taxon>Streptomyces</taxon>
    </lineage>
</organism>
<dbReference type="AlphaFoldDB" id="A0A919AVM6"/>
<gene>
    <name evidence="3" type="ORF">GCM10010218_05520</name>
</gene>
<dbReference type="Pfam" id="PF03771">
    <property type="entry name" value="SPDY"/>
    <property type="match status" value="1"/>
</dbReference>
<feature type="compositionally biased region" description="Low complexity" evidence="1">
    <location>
        <begin position="92"/>
        <end position="121"/>
    </location>
</feature>
<keyword evidence="4" id="KW-1185">Reference proteome</keyword>
<name>A0A919AVM6_9ACTN</name>
<dbReference type="EMBL" id="BNBD01000001">
    <property type="protein sequence ID" value="GHF27453.1"/>
    <property type="molecule type" value="Genomic_DNA"/>
</dbReference>
<proteinExistence type="predicted"/>
<reference evidence="3" key="2">
    <citation type="submission" date="2020-09" db="EMBL/GenBank/DDBJ databases">
        <authorList>
            <person name="Sun Q."/>
            <person name="Ohkuma M."/>
        </authorList>
    </citation>
    <scope>NUCLEOTIDE SEQUENCE</scope>
    <source>
        <strain evidence="3">JCM 4059</strain>
    </source>
</reference>
<feature type="region of interest" description="Disordered" evidence="1">
    <location>
        <begin position="88"/>
        <end position="121"/>
    </location>
</feature>
<evidence type="ECO:0000313" key="4">
    <source>
        <dbReference type="Proteomes" id="UP000638313"/>
    </source>
</evidence>
<accession>A0A919AVM6</accession>
<evidence type="ECO:0000313" key="3">
    <source>
        <dbReference type="EMBL" id="GHF27453.1"/>
    </source>
</evidence>